<keyword evidence="2" id="KW-0456">Lyase</keyword>
<dbReference type="RefSeq" id="WP_194215030.1">
    <property type="nucleotide sequence ID" value="NZ_CP061205.1"/>
</dbReference>
<keyword evidence="3" id="KW-1185">Reference proteome</keyword>
<evidence type="ECO:0000256" key="1">
    <source>
        <dbReference type="ARBA" id="ARBA00005254"/>
    </source>
</evidence>
<dbReference type="InterPro" id="IPR029045">
    <property type="entry name" value="ClpP/crotonase-like_dom_sf"/>
</dbReference>
<comment type="caution">
    <text evidence="2">The sequence shown here is derived from an EMBL/GenBank/DDBJ whole genome shotgun (WGS) entry which is preliminary data.</text>
</comment>
<dbReference type="Pfam" id="PF00378">
    <property type="entry name" value="ECH_1"/>
    <property type="match status" value="1"/>
</dbReference>
<dbReference type="GO" id="GO:0004300">
    <property type="term" value="F:enoyl-CoA hydratase activity"/>
    <property type="evidence" value="ECO:0007669"/>
    <property type="project" value="UniProtKB-EC"/>
</dbReference>
<name>A0ABV7D301_9PROT</name>
<dbReference type="SUPFAM" id="SSF52096">
    <property type="entry name" value="ClpP/crotonase"/>
    <property type="match status" value="1"/>
</dbReference>
<dbReference type="Proteomes" id="UP001595444">
    <property type="component" value="Unassembled WGS sequence"/>
</dbReference>
<dbReference type="InterPro" id="IPR001753">
    <property type="entry name" value="Enoyl-CoA_hydra/iso"/>
</dbReference>
<evidence type="ECO:0000313" key="3">
    <source>
        <dbReference type="Proteomes" id="UP001595444"/>
    </source>
</evidence>
<dbReference type="EMBL" id="JBHRSL010000004">
    <property type="protein sequence ID" value="MFC3051548.1"/>
    <property type="molecule type" value="Genomic_DNA"/>
</dbReference>
<dbReference type="CDD" id="cd06558">
    <property type="entry name" value="crotonase-like"/>
    <property type="match status" value="1"/>
</dbReference>
<sequence length="258" mass="28269">MTLDHQNFETLAVTVNEKICSIQFNRPEAGNSINAQLVEEFDAVTRYCADAQNGISILLLEGNSEAFSSGGDFNAAASGSAAPDAGQLYDIWHRMTSGPFVSISLVEGRVNAGGIGFIAASDVVLAGPSATFGLSEMLFGLFPACVLPFLIRRVGRQKAHYMTLMTKTIDVQEALSWHLVDQTSDNTALMLRQHLTRLQRLDKQAITTYKSYMNGIHGNDLLATRKPATDANQSMFSDAKIQANIKRYVDELKFPWEA</sequence>
<dbReference type="Gene3D" id="3.90.226.10">
    <property type="entry name" value="2-enoyl-CoA Hydratase, Chain A, domain 1"/>
    <property type="match status" value="1"/>
</dbReference>
<protein>
    <submittedName>
        <fullName evidence="2">Enoyl-CoA hydratase/isomerase</fullName>
        <ecNumber evidence="2">4.2.1.17</ecNumber>
    </submittedName>
</protein>
<gene>
    <name evidence="2" type="ORF">ACFOKA_06520</name>
</gene>
<comment type="similarity">
    <text evidence="1">Belongs to the enoyl-CoA hydratase/isomerase family.</text>
</comment>
<proteinExistence type="inferred from homology"/>
<dbReference type="EC" id="4.2.1.17" evidence="2"/>
<reference evidence="3" key="1">
    <citation type="journal article" date="2019" name="Int. J. Syst. Evol. Microbiol.">
        <title>The Global Catalogue of Microorganisms (GCM) 10K type strain sequencing project: providing services to taxonomists for standard genome sequencing and annotation.</title>
        <authorList>
            <consortium name="The Broad Institute Genomics Platform"/>
            <consortium name="The Broad Institute Genome Sequencing Center for Infectious Disease"/>
            <person name="Wu L."/>
            <person name="Ma J."/>
        </authorList>
    </citation>
    <scope>NUCLEOTIDE SEQUENCE [LARGE SCALE GENOMIC DNA]</scope>
    <source>
        <strain evidence="3">KCTC 62164</strain>
    </source>
</reference>
<dbReference type="PANTHER" id="PTHR42964:SF1">
    <property type="entry name" value="POLYKETIDE BIOSYNTHESIS ENOYL-COA HYDRATASE PKSH-RELATED"/>
    <property type="match status" value="1"/>
</dbReference>
<dbReference type="PANTHER" id="PTHR42964">
    <property type="entry name" value="ENOYL-COA HYDRATASE"/>
    <property type="match status" value="1"/>
</dbReference>
<dbReference type="InterPro" id="IPR051683">
    <property type="entry name" value="Enoyl-CoA_Hydratase/Isomerase"/>
</dbReference>
<evidence type="ECO:0000313" key="2">
    <source>
        <dbReference type="EMBL" id="MFC3051548.1"/>
    </source>
</evidence>
<dbReference type="NCBIfam" id="NF005498">
    <property type="entry name" value="PRK07112.1"/>
    <property type="match status" value="1"/>
</dbReference>
<accession>A0ABV7D301</accession>
<organism evidence="2 3">
    <name type="scientific">Kordiimonas pumila</name>
    <dbReference type="NCBI Taxonomy" id="2161677"/>
    <lineage>
        <taxon>Bacteria</taxon>
        <taxon>Pseudomonadati</taxon>
        <taxon>Pseudomonadota</taxon>
        <taxon>Alphaproteobacteria</taxon>
        <taxon>Kordiimonadales</taxon>
        <taxon>Kordiimonadaceae</taxon>
        <taxon>Kordiimonas</taxon>
    </lineage>
</organism>